<dbReference type="Pfam" id="PF13581">
    <property type="entry name" value="HATPase_c_2"/>
    <property type="match status" value="1"/>
</dbReference>
<dbReference type="AlphaFoldDB" id="W0FMT0"/>
<reference evidence="3" key="1">
    <citation type="journal article" date="2013" name="PLoS ONE">
        <title>Metagenomic insights into the carbohydrate-active enzymes carried by the microorganisms adhering to solid digesta in the rumen of cows.</title>
        <authorList>
            <person name="Wang L."/>
            <person name="Hatem A."/>
            <person name="Catalyurek U.V."/>
            <person name="Morrison M."/>
            <person name="Yu Z."/>
        </authorList>
    </citation>
    <scope>NUCLEOTIDE SEQUENCE</scope>
</reference>
<dbReference type="CDD" id="cd16936">
    <property type="entry name" value="HATPase_RsbW-like"/>
    <property type="match status" value="1"/>
</dbReference>
<keyword evidence="3" id="KW-0418">Kinase</keyword>
<accession>W0FMT0</accession>
<evidence type="ECO:0000259" key="2">
    <source>
        <dbReference type="Pfam" id="PF13581"/>
    </source>
</evidence>
<keyword evidence="1" id="KW-0723">Serine/threonine-protein kinase</keyword>
<dbReference type="InterPro" id="IPR050267">
    <property type="entry name" value="Anti-sigma-factor_SerPK"/>
</dbReference>
<name>W0FMT0_9BACT</name>
<dbReference type="InterPro" id="IPR003594">
    <property type="entry name" value="HATPase_dom"/>
</dbReference>
<evidence type="ECO:0000313" key="3">
    <source>
        <dbReference type="EMBL" id="AHF26256.1"/>
    </source>
</evidence>
<sequence length="164" mass="17903">MAINDFVGDAPQFDDITMLCLEYIGPEKPVREITVPAVVDSIPEVTDFVNAELEAVGCPMKAQIQIDVAIDEVFSNIANYAYGAGTGEATVRFETMDAPKSVRLTFIDTGVAYNPLEAPDPDVTLAADERQMGGLGVYLVKKTMDEVSYEHVDGRNILRITKNI</sequence>
<protein>
    <submittedName>
        <fullName evidence="3">Sigma regulatory factor-histidine kinase</fullName>
    </submittedName>
</protein>
<keyword evidence="3" id="KW-0808">Transferase</keyword>
<dbReference type="PANTHER" id="PTHR35526">
    <property type="entry name" value="ANTI-SIGMA-F FACTOR RSBW-RELATED"/>
    <property type="match status" value="1"/>
</dbReference>
<proteinExistence type="predicted"/>
<feature type="domain" description="Histidine kinase/HSP90-like ATPase" evidence="2">
    <location>
        <begin position="36"/>
        <end position="162"/>
    </location>
</feature>
<evidence type="ECO:0000256" key="1">
    <source>
        <dbReference type="ARBA" id="ARBA00022527"/>
    </source>
</evidence>
<dbReference type="SUPFAM" id="SSF55874">
    <property type="entry name" value="ATPase domain of HSP90 chaperone/DNA topoisomerase II/histidine kinase"/>
    <property type="match status" value="1"/>
</dbReference>
<dbReference type="PANTHER" id="PTHR35526:SF6">
    <property type="entry name" value="SLR1861 PROTEIN"/>
    <property type="match status" value="1"/>
</dbReference>
<dbReference type="GO" id="GO:0004674">
    <property type="term" value="F:protein serine/threonine kinase activity"/>
    <property type="evidence" value="ECO:0007669"/>
    <property type="project" value="UniProtKB-KW"/>
</dbReference>
<dbReference type="Gene3D" id="3.30.565.10">
    <property type="entry name" value="Histidine kinase-like ATPase, C-terminal domain"/>
    <property type="match status" value="1"/>
</dbReference>
<dbReference type="EMBL" id="KC246874">
    <property type="protein sequence ID" value="AHF26256.1"/>
    <property type="molecule type" value="Genomic_DNA"/>
</dbReference>
<dbReference type="InterPro" id="IPR036890">
    <property type="entry name" value="HATPase_C_sf"/>
</dbReference>
<organism evidence="3">
    <name type="scientific">uncultured bacterium Contig1777_n_1791_cl</name>
    <dbReference type="NCBI Taxonomy" id="1393515"/>
    <lineage>
        <taxon>Bacteria</taxon>
        <taxon>environmental samples</taxon>
    </lineage>
</organism>